<name>A0AAD6BXM4_9EURO</name>
<dbReference type="Proteomes" id="UP001213681">
    <property type="component" value="Unassembled WGS sequence"/>
</dbReference>
<dbReference type="EMBL" id="JAPVEA010000008">
    <property type="protein sequence ID" value="KAJ5438285.1"/>
    <property type="molecule type" value="Genomic_DNA"/>
</dbReference>
<evidence type="ECO:0000313" key="2">
    <source>
        <dbReference type="Proteomes" id="UP001213681"/>
    </source>
</evidence>
<accession>A0AAD6BXM4</accession>
<comment type="caution">
    <text evidence="1">The sequence shown here is derived from an EMBL/GenBank/DDBJ whole genome shotgun (WGS) entry which is preliminary data.</text>
</comment>
<evidence type="ECO:0000313" key="1">
    <source>
        <dbReference type="EMBL" id="KAJ5438285.1"/>
    </source>
</evidence>
<sequence>MVMSITRDITAMDDILDVQRMPLAAVLLLEKIGLTAIWLENYFGLSIGTVQPIIESLERASKRWTIASQILEELGHGRRD</sequence>
<dbReference type="RefSeq" id="XP_056761514.1">
    <property type="nucleotide sequence ID" value="XM_056912665.1"/>
</dbReference>
<protein>
    <submittedName>
        <fullName evidence="1">Transcriptional regulator family: Fungal Specific TF</fullName>
    </submittedName>
</protein>
<proteinExistence type="predicted"/>
<dbReference type="AlphaFoldDB" id="A0AAD6BXM4"/>
<reference evidence="1" key="2">
    <citation type="journal article" date="2023" name="IMA Fungus">
        <title>Comparative genomic study of the Penicillium genus elucidates a diverse pangenome and 15 lateral gene transfer events.</title>
        <authorList>
            <person name="Petersen C."/>
            <person name="Sorensen T."/>
            <person name="Nielsen M.R."/>
            <person name="Sondergaard T.E."/>
            <person name="Sorensen J.L."/>
            <person name="Fitzpatrick D.A."/>
            <person name="Frisvad J.C."/>
            <person name="Nielsen K.L."/>
        </authorList>
    </citation>
    <scope>NUCLEOTIDE SEQUENCE</scope>
    <source>
        <strain evidence="1">IBT 16125</strain>
    </source>
</reference>
<dbReference type="GeneID" id="81602908"/>
<keyword evidence="2" id="KW-1185">Reference proteome</keyword>
<reference evidence="1" key="1">
    <citation type="submission" date="2022-12" db="EMBL/GenBank/DDBJ databases">
        <authorList>
            <person name="Petersen C."/>
        </authorList>
    </citation>
    <scope>NUCLEOTIDE SEQUENCE</scope>
    <source>
        <strain evidence="1">IBT 16125</strain>
    </source>
</reference>
<organism evidence="1 2">
    <name type="scientific">Penicillium daleae</name>
    <dbReference type="NCBI Taxonomy" id="63821"/>
    <lineage>
        <taxon>Eukaryota</taxon>
        <taxon>Fungi</taxon>
        <taxon>Dikarya</taxon>
        <taxon>Ascomycota</taxon>
        <taxon>Pezizomycotina</taxon>
        <taxon>Eurotiomycetes</taxon>
        <taxon>Eurotiomycetidae</taxon>
        <taxon>Eurotiales</taxon>
        <taxon>Aspergillaceae</taxon>
        <taxon>Penicillium</taxon>
    </lineage>
</organism>
<gene>
    <name evidence="1" type="ORF">N7458_009283</name>
</gene>